<dbReference type="EMBL" id="MK072044">
    <property type="protein sequence ID" value="AYV77448.1"/>
    <property type="molecule type" value="Genomic_DNA"/>
</dbReference>
<organism evidence="1">
    <name type="scientific">Dasosvirus sp</name>
    <dbReference type="NCBI Taxonomy" id="2487764"/>
    <lineage>
        <taxon>Viruses</taxon>
        <taxon>Varidnaviria</taxon>
        <taxon>Bamfordvirae</taxon>
        <taxon>Nucleocytoviricota</taxon>
        <taxon>Megaviricetes</taxon>
        <taxon>Imitervirales</taxon>
        <taxon>Mimiviridae</taxon>
        <taxon>Klosneuvirinae</taxon>
    </lineage>
</organism>
<sequence>MSDYTGSVTINRIDWTKLRFLTSSTASTITSEEFNMTTGKPLNNITGGQQVDTFFSDIASNLYERVNINDDFIYRYPKVLETTALRDIQVTGETTIDVVFIYEGATMKNTFGYYMYYVDDDGNKHILDNDTDTQGYYYSPTVIYPHVYYVDGDSNTLQRGETRRLRGNLPNGNFENIYIGFFLVPHGWFAIENSSTIGNESILYSTTDFNIQYSTSEYQMVNDKIYSVYAKAVSGDNQLLFTAFEDVFVTGIDDLDYNDCVVGFIISDVTNIVDYDKYSTVQIVETTDPATLNNIICTDEDGEYVDFKSDVYTIDESHDHYFERHMYFDNQSDRDATYDAYTNLSTNYYYGCSKTMESSKYVLVSTYLFRKNDLKNADKDNGKNKQLYLFESKYDREDNSNVDAYKVAMQNNYSNVNYYERYKLWDAKTNAIIIDLTTVIDPPTIVGENNFRIIGNGVMDCLSEKSHLPAQATHIYQVYKNMSGSNGLVINVKMDVHPTGFMSGTKTFLRYVCFIANATEHVVIDLGNLTMYQETNGSLGSALTTFSSSNIVCSNVITNADQKVKLLVDVFRNDSGAYYRSVTINKMMTFYCIRFPNIKNNPTMIFLDTNFYLQWNNKYNVTGGTYYDKQHYYLASNFTTIV</sequence>
<accession>A0A3G4ZRB8</accession>
<protein>
    <submittedName>
        <fullName evidence="1">Uncharacterized protein</fullName>
    </submittedName>
</protein>
<reference evidence="1" key="1">
    <citation type="submission" date="2018-10" db="EMBL/GenBank/DDBJ databases">
        <title>Hidden diversity of soil giant viruses.</title>
        <authorList>
            <person name="Schulz F."/>
            <person name="Alteio L."/>
            <person name="Goudeau D."/>
            <person name="Ryan E.M."/>
            <person name="Malmstrom R.R."/>
            <person name="Blanchard J."/>
            <person name="Woyke T."/>
        </authorList>
    </citation>
    <scope>NUCLEOTIDE SEQUENCE</scope>
    <source>
        <strain evidence="1">DSV1</strain>
    </source>
</reference>
<name>A0A3G4ZRB8_9VIRU</name>
<gene>
    <name evidence="1" type="ORF">Dasosvirus3_7</name>
</gene>
<evidence type="ECO:0000313" key="1">
    <source>
        <dbReference type="EMBL" id="AYV77448.1"/>
    </source>
</evidence>
<proteinExistence type="predicted"/>